<keyword evidence="2" id="KW-1133">Transmembrane helix</keyword>
<protein>
    <submittedName>
        <fullName evidence="4">Uncharacterized protein</fullName>
    </submittedName>
</protein>
<evidence type="ECO:0000313" key="4">
    <source>
        <dbReference type="EMBL" id="KAK9075660.1"/>
    </source>
</evidence>
<dbReference type="Proteomes" id="UP001408789">
    <property type="component" value="Unassembled WGS sequence"/>
</dbReference>
<sequence length="140" mass="14891">MYGRPYLLLIHAYLSSAMPVSSSSTLPFSLIGGLRRNDPLANGEQGDLELGDAVPAANVSYVRVLALAKPEAGRLIIATIALLIASTSSILIPRFGGTIIDIVSGDLETPEQKSQAMSAVNRTILRIFLIVVVGYGHFKP</sequence>
<organism evidence="4 5">
    <name type="scientific">Deinandra increscens subsp. villosa</name>
    <dbReference type="NCBI Taxonomy" id="3103831"/>
    <lineage>
        <taxon>Eukaryota</taxon>
        <taxon>Viridiplantae</taxon>
        <taxon>Streptophyta</taxon>
        <taxon>Embryophyta</taxon>
        <taxon>Tracheophyta</taxon>
        <taxon>Spermatophyta</taxon>
        <taxon>Magnoliopsida</taxon>
        <taxon>eudicotyledons</taxon>
        <taxon>Gunneridae</taxon>
        <taxon>Pentapetalae</taxon>
        <taxon>asterids</taxon>
        <taxon>campanulids</taxon>
        <taxon>Asterales</taxon>
        <taxon>Asteraceae</taxon>
        <taxon>Asteroideae</taxon>
        <taxon>Heliantheae alliance</taxon>
        <taxon>Madieae</taxon>
        <taxon>Madiinae</taxon>
        <taxon>Deinandra</taxon>
    </lineage>
</organism>
<gene>
    <name evidence="4" type="ORF">SSX86_003986</name>
</gene>
<evidence type="ECO:0000256" key="1">
    <source>
        <dbReference type="ARBA" id="ARBA00022692"/>
    </source>
</evidence>
<name>A0AAP0HAH4_9ASTR</name>
<evidence type="ECO:0000313" key="5">
    <source>
        <dbReference type="Proteomes" id="UP001408789"/>
    </source>
</evidence>
<evidence type="ECO:0000256" key="2">
    <source>
        <dbReference type="ARBA" id="ARBA00022989"/>
    </source>
</evidence>
<accession>A0AAP0HAH4</accession>
<dbReference type="AlphaFoldDB" id="A0AAP0HAH4"/>
<evidence type="ECO:0000256" key="3">
    <source>
        <dbReference type="ARBA" id="ARBA00023136"/>
    </source>
</evidence>
<dbReference type="GO" id="GO:0005524">
    <property type="term" value="F:ATP binding"/>
    <property type="evidence" value="ECO:0007669"/>
    <property type="project" value="InterPro"/>
</dbReference>
<dbReference type="GO" id="GO:0016020">
    <property type="term" value="C:membrane"/>
    <property type="evidence" value="ECO:0007669"/>
    <property type="project" value="InterPro"/>
</dbReference>
<dbReference type="SUPFAM" id="SSF90123">
    <property type="entry name" value="ABC transporter transmembrane region"/>
    <property type="match status" value="1"/>
</dbReference>
<reference evidence="4 5" key="1">
    <citation type="submission" date="2024-04" db="EMBL/GenBank/DDBJ databases">
        <title>The reference genome of an endangered Asteraceae, Deinandra increscens subsp. villosa, native to the Central Coast of California.</title>
        <authorList>
            <person name="Guilliams M."/>
            <person name="Hasenstab-Lehman K."/>
            <person name="Meyer R."/>
            <person name="Mcevoy S."/>
        </authorList>
    </citation>
    <scope>NUCLEOTIDE SEQUENCE [LARGE SCALE GENOMIC DNA]</scope>
    <source>
        <tissue evidence="4">Leaf</tissue>
    </source>
</reference>
<dbReference type="EMBL" id="JBCNJP010000007">
    <property type="protein sequence ID" value="KAK9075660.1"/>
    <property type="molecule type" value="Genomic_DNA"/>
</dbReference>
<dbReference type="InterPro" id="IPR036640">
    <property type="entry name" value="ABC1_TM_sf"/>
</dbReference>
<keyword evidence="5" id="KW-1185">Reference proteome</keyword>
<keyword evidence="1" id="KW-0812">Transmembrane</keyword>
<comment type="caution">
    <text evidence="4">The sequence shown here is derived from an EMBL/GenBank/DDBJ whole genome shotgun (WGS) entry which is preliminary data.</text>
</comment>
<dbReference type="Gene3D" id="1.20.1560.10">
    <property type="entry name" value="ABC transporter type 1, transmembrane domain"/>
    <property type="match status" value="1"/>
</dbReference>
<proteinExistence type="predicted"/>
<keyword evidence="3" id="KW-0472">Membrane</keyword>